<evidence type="ECO:0000313" key="2">
    <source>
        <dbReference type="EMBL" id="SVE63210.1"/>
    </source>
</evidence>
<protein>
    <submittedName>
        <fullName evidence="2">Uncharacterized protein</fullName>
    </submittedName>
</protein>
<evidence type="ECO:0000256" key="1">
    <source>
        <dbReference type="SAM" id="Phobius"/>
    </source>
</evidence>
<gene>
    <name evidence="2" type="ORF">METZ01_LOCUS516064</name>
</gene>
<proteinExistence type="predicted"/>
<keyword evidence="1" id="KW-0472">Membrane</keyword>
<name>A0A383F3T6_9ZZZZ</name>
<dbReference type="AlphaFoldDB" id="A0A383F3T6"/>
<accession>A0A383F3T6</accession>
<feature type="non-terminal residue" evidence="2">
    <location>
        <position position="51"/>
    </location>
</feature>
<sequence length="51" mass="5623">MLASFTMAFGQLNDSRFLKPLLYSLGLSLVVALIALPAGYLGFEWLNQAFL</sequence>
<feature type="transmembrane region" description="Helical" evidence="1">
    <location>
        <begin position="21"/>
        <end position="43"/>
    </location>
</feature>
<keyword evidence="1" id="KW-0812">Transmembrane</keyword>
<reference evidence="2" key="1">
    <citation type="submission" date="2018-05" db="EMBL/GenBank/DDBJ databases">
        <authorList>
            <person name="Lanie J.A."/>
            <person name="Ng W.-L."/>
            <person name="Kazmierczak K.M."/>
            <person name="Andrzejewski T.M."/>
            <person name="Davidsen T.M."/>
            <person name="Wayne K.J."/>
            <person name="Tettelin H."/>
            <person name="Glass J.I."/>
            <person name="Rusch D."/>
            <person name="Podicherti R."/>
            <person name="Tsui H.-C.T."/>
            <person name="Winkler M.E."/>
        </authorList>
    </citation>
    <scope>NUCLEOTIDE SEQUENCE</scope>
</reference>
<dbReference type="EMBL" id="UINC01230899">
    <property type="protein sequence ID" value="SVE63210.1"/>
    <property type="molecule type" value="Genomic_DNA"/>
</dbReference>
<organism evidence="2">
    <name type="scientific">marine metagenome</name>
    <dbReference type="NCBI Taxonomy" id="408172"/>
    <lineage>
        <taxon>unclassified sequences</taxon>
        <taxon>metagenomes</taxon>
        <taxon>ecological metagenomes</taxon>
    </lineage>
</organism>
<keyword evidence="1" id="KW-1133">Transmembrane helix</keyword>